<dbReference type="GO" id="GO:0016798">
    <property type="term" value="F:hydrolase activity, acting on glycosyl bonds"/>
    <property type="evidence" value="ECO:0007669"/>
    <property type="project" value="UniProtKB-KW"/>
</dbReference>
<comment type="cofactor">
    <cofactor evidence="1">
        <name>Ca(2+)</name>
        <dbReference type="ChEBI" id="CHEBI:29108"/>
    </cofactor>
</comment>
<evidence type="ECO:0000256" key="1">
    <source>
        <dbReference type="ARBA" id="ARBA00001913"/>
    </source>
</evidence>
<evidence type="ECO:0000313" key="10">
    <source>
        <dbReference type="Proteomes" id="UP000036958"/>
    </source>
</evidence>
<keyword evidence="5" id="KW-0326">Glycosidase</keyword>
<dbReference type="Pfam" id="PF10566">
    <property type="entry name" value="Glyco_hydro_97"/>
    <property type="match status" value="1"/>
</dbReference>
<organism evidence="9 10">
    <name type="scientific">Sunxiuqinia dokdonensis</name>
    <dbReference type="NCBI Taxonomy" id="1409788"/>
    <lineage>
        <taxon>Bacteria</taxon>
        <taxon>Pseudomonadati</taxon>
        <taxon>Bacteroidota</taxon>
        <taxon>Bacteroidia</taxon>
        <taxon>Marinilabiliales</taxon>
        <taxon>Prolixibacteraceae</taxon>
        <taxon>Sunxiuqinia</taxon>
    </lineage>
</organism>
<evidence type="ECO:0008006" key="11">
    <source>
        <dbReference type="Google" id="ProtNLM"/>
    </source>
</evidence>
<keyword evidence="3" id="KW-0378">Hydrolase</keyword>
<keyword evidence="4" id="KW-0106">Calcium</keyword>
<dbReference type="Pfam" id="PF14508">
    <property type="entry name" value="GH97_N"/>
    <property type="match status" value="1"/>
</dbReference>
<dbReference type="Gene3D" id="2.70.98.10">
    <property type="match status" value="1"/>
</dbReference>
<evidence type="ECO:0000259" key="6">
    <source>
        <dbReference type="Pfam" id="PF10566"/>
    </source>
</evidence>
<comment type="caution">
    <text evidence="9">The sequence shown here is derived from an EMBL/GenBank/DDBJ whole genome shotgun (WGS) entry which is preliminary data.</text>
</comment>
<keyword evidence="10" id="KW-1185">Reference proteome</keyword>
<dbReference type="InterPro" id="IPR013780">
    <property type="entry name" value="Glyco_hydro_b"/>
</dbReference>
<evidence type="ECO:0000259" key="7">
    <source>
        <dbReference type="Pfam" id="PF14508"/>
    </source>
</evidence>
<evidence type="ECO:0000256" key="4">
    <source>
        <dbReference type="ARBA" id="ARBA00022837"/>
    </source>
</evidence>
<dbReference type="InterPro" id="IPR052720">
    <property type="entry name" value="Glycosyl_hydrolase_97"/>
</dbReference>
<dbReference type="PANTHER" id="PTHR35803">
    <property type="entry name" value="GLUCAN 1,4-ALPHA-GLUCOSIDASE SUSB-RELATED"/>
    <property type="match status" value="1"/>
</dbReference>
<dbReference type="InterPro" id="IPR029486">
    <property type="entry name" value="GH97_N"/>
</dbReference>
<evidence type="ECO:0000256" key="5">
    <source>
        <dbReference type="ARBA" id="ARBA00023295"/>
    </source>
</evidence>
<reference evidence="10" key="1">
    <citation type="submission" date="2015-07" db="EMBL/GenBank/DDBJ databases">
        <title>Genome sequencing of Sunxiuqinia dokdonensis strain SK.</title>
        <authorList>
            <person name="Ahn S."/>
            <person name="Kim B.-C."/>
        </authorList>
    </citation>
    <scope>NUCLEOTIDE SEQUENCE [LARGE SCALE GENOMIC DNA]</scope>
    <source>
        <strain evidence="10">SK</strain>
    </source>
</reference>
<dbReference type="InterPro" id="IPR029483">
    <property type="entry name" value="GH97_C"/>
</dbReference>
<gene>
    <name evidence="9" type="ORF">NC99_22960</name>
</gene>
<evidence type="ECO:0000256" key="2">
    <source>
        <dbReference type="ARBA" id="ARBA00011245"/>
    </source>
</evidence>
<dbReference type="STRING" id="1409788.NC99_22960"/>
<dbReference type="Pfam" id="PF14509">
    <property type="entry name" value="GH97_C"/>
    <property type="match status" value="1"/>
</dbReference>
<feature type="domain" description="Glycosyl-hydrolase 97 N-terminal" evidence="7">
    <location>
        <begin position="2"/>
        <end position="263"/>
    </location>
</feature>
<dbReference type="InterPro" id="IPR017853">
    <property type="entry name" value="GH"/>
</dbReference>
<evidence type="ECO:0000256" key="3">
    <source>
        <dbReference type="ARBA" id="ARBA00022801"/>
    </source>
</evidence>
<dbReference type="InterPro" id="IPR013785">
    <property type="entry name" value="Aldolase_TIM"/>
</dbReference>
<dbReference type="PANTHER" id="PTHR35803:SF2">
    <property type="entry name" value="RETAINING ALPHA-GALACTOSIDASE"/>
    <property type="match status" value="1"/>
</dbReference>
<dbReference type="Gene3D" id="2.60.40.1180">
    <property type="entry name" value="Golgi alpha-mannosidase II"/>
    <property type="match status" value="1"/>
</dbReference>
<dbReference type="AlphaFoldDB" id="A0A0L8V8U3"/>
<dbReference type="InterPro" id="IPR019563">
    <property type="entry name" value="GH97_catalytic"/>
</dbReference>
<comment type="subunit">
    <text evidence="2">Monomer.</text>
</comment>
<dbReference type="EMBL" id="LGIA01000151">
    <property type="protein sequence ID" value="KOH44864.1"/>
    <property type="molecule type" value="Genomic_DNA"/>
</dbReference>
<dbReference type="Gene3D" id="3.20.20.70">
    <property type="entry name" value="Aldolase class I"/>
    <property type="match status" value="1"/>
</dbReference>
<evidence type="ECO:0000313" key="9">
    <source>
        <dbReference type="EMBL" id="KOH44864.1"/>
    </source>
</evidence>
<dbReference type="PATRIC" id="fig|1409788.3.peg.2370"/>
<dbReference type="InterPro" id="IPR014718">
    <property type="entry name" value="GH-type_carb-bd"/>
</dbReference>
<dbReference type="GO" id="GO:0030246">
    <property type="term" value="F:carbohydrate binding"/>
    <property type="evidence" value="ECO:0007669"/>
    <property type="project" value="InterPro"/>
</dbReference>
<evidence type="ECO:0000259" key="8">
    <source>
        <dbReference type="Pfam" id="PF14509"/>
    </source>
</evidence>
<proteinExistence type="predicted"/>
<dbReference type="SUPFAM" id="SSF51445">
    <property type="entry name" value="(Trans)glycosidases"/>
    <property type="match status" value="1"/>
</dbReference>
<feature type="domain" description="Glycosyl-hydrolase 97 catalytic" evidence="6">
    <location>
        <begin position="291"/>
        <end position="435"/>
    </location>
</feature>
<dbReference type="Proteomes" id="UP000036958">
    <property type="component" value="Unassembled WGS sequence"/>
</dbReference>
<sequence>MVSPEGKIVAQLQIQEDGRLSYQVWAANGSNRTVVIENSPLGIVRKDQQFDTLKFIGREKEKTVGESYTLSTGKRLVNRNHYNEYTFKFANLEGGLLDLVCRVYEEGFAFKYVFPEKDQQTYIVEHELTGFNLPEGNAWMQPYDKPTAYAPAYERNYEGEMPVGTPSPGREGWCFPALFEVNEHWVLLSEANLKANFYGSHLDSVADNGLYHVVPPLEEEAFGYGNTYAESTLPWDMPWRMILIGSELGDILESNLVTHLSDPSRIEDPSWIQSGRASWAWWSGYLDGSNDTPEKLKKYIDFAKEMEWEYSLIDAGWDTRKGFNLAEMADYAKAKGVDLLLWYNSGGPINRVNAGPRDKMFDRDIRKQEMERISELGVKGIKVDFFSSDKQDFMELYHGIMEDAASNKLLVNFHGCTVPRGWSRTYPNLISMESVIGEEGYIYHSHYEQGAPLHCTILPFTRNVVGPMDYTPVAFSIQQVPHRTSYGFELALAVVFESGIQHFADKVEMYQAQPKEVIDFLKSVPAAWDDTKFLSGYPGDDVVIARQRGEDWFVGGINGEDVGKVIELNFGFLEAGESYEATFITDGENNQSFSTVSKSISNQSKEHLEVFPVGGFVIHLEKIN</sequence>
<name>A0A0L8V8U3_9BACT</name>
<protein>
    <recommendedName>
        <fullName evidence="11">Alpha-glucosidase</fullName>
    </recommendedName>
</protein>
<accession>A0A0L8V8U3</accession>
<feature type="domain" description="Glycosyl-hydrolase 97 C-terminal oligomerisation" evidence="8">
    <location>
        <begin position="527"/>
        <end position="620"/>
    </location>
</feature>